<name>A0A0E0KH97_ORYPU</name>
<sequence>MIADMRMDFSGHECKAVYWQGSLYVHYKTHFIMRFSLSDGRSEKGVYLALITQPRSLQVWVLNESCDKMEGVPKHENDLDSVFPRETHSRWMILQDLDKQDIRFHKEHNEENFEWSSDDDGNDRSNVLDKLPTIFHGYHGNVDALGFHHPYGNVPHSIPTFYHGYHGNIDVVRFHPCKEIVFLCEAMQTGLAYHLNTSKMEILGSYL</sequence>
<dbReference type="PANTHER" id="PTHR34591:SF13">
    <property type="entry name" value="OS03G0669900 PROTEIN"/>
    <property type="match status" value="1"/>
</dbReference>
<dbReference type="AlphaFoldDB" id="A0A0E0KH97"/>
<dbReference type="Gramene" id="OPUNC03G26470.1">
    <property type="protein sequence ID" value="OPUNC03G26470.1"/>
    <property type="gene ID" value="OPUNC03G26470"/>
</dbReference>
<dbReference type="EnsemblPlants" id="OPUNC03G26470.1">
    <property type="protein sequence ID" value="OPUNC03G26470.1"/>
    <property type="gene ID" value="OPUNC03G26470"/>
</dbReference>
<accession>A0A0E0KH97</accession>
<reference evidence="1" key="2">
    <citation type="submission" date="2018-05" db="EMBL/GenBank/DDBJ databases">
        <title>OpunRS2 (Oryza punctata Reference Sequence Version 2).</title>
        <authorList>
            <person name="Zhang J."/>
            <person name="Kudrna D."/>
            <person name="Lee S."/>
            <person name="Talag J."/>
            <person name="Welchert J."/>
            <person name="Wing R.A."/>
        </authorList>
    </citation>
    <scope>NUCLEOTIDE SEQUENCE [LARGE SCALE GENOMIC DNA]</scope>
</reference>
<keyword evidence="2" id="KW-1185">Reference proteome</keyword>
<evidence type="ECO:0000313" key="2">
    <source>
        <dbReference type="Proteomes" id="UP000026962"/>
    </source>
</evidence>
<dbReference type="HOGENOM" id="CLU_030606_3_1_1"/>
<proteinExistence type="predicted"/>
<reference evidence="1" key="1">
    <citation type="submission" date="2015-04" db="UniProtKB">
        <authorList>
            <consortium name="EnsemblPlants"/>
        </authorList>
    </citation>
    <scope>IDENTIFICATION</scope>
</reference>
<evidence type="ECO:0000313" key="1">
    <source>
        <dbReference type="EnsemblPlants" id="OPUNC03G26470.1"/>
    </source>
</evidence>
<protein>
    <submittedName>
        <fullName evidence="1">Uncharacterized protein</fullName>
    </submittedName>
</protein>
<organism evidence="1">
    <name type="scientific">Oryza punctata</name>
    <name type="common">Red rice</name>
    <dbReference type="NCBI Taxonomy" id="4537"/>
    <lineage>
        <taxon>Eukaryota</taxon>
        <taxon>Viridiplantae</taxon>
        <taxon>Streptophyta</taxon>
        <taxon>Embryophyta</taxon>
        <taxon>Tracheophyta</taxon>
        <taxon>Spermatophyta</taxon>
        <taxon>Magnoliopsida</taxon>
        <taxon>Liliopsida</taxon>
        <taxon>Poales</taxon>
        <taxon>Poaceae</taxon>
        <taxon>BOP clade</taxon>
        <taxon>Oryzoideae</taxon>
        <taxon>Oryzeae</taxon>
        <taxon>Oryzinae</taxon>
        <taxon>Oryza</taxon>
    </lineage>
</organism>
<dbReference type="PANTHER" id="PTHR34591">
    <property type="entry name" value="OS03G0653100 PROTEIN-RELATED"/>
    <property type="match status" value="1"/>
</dbReference>
<dbReference type="OMA" id="LAYHINT"/>
<dbReference type="Proteomes" id="UP000026962">
    <property type="component" value="Chromosome 3"/>
</dbReference>